<gene>
    <name evidence="2" type="ORF">MNBD_CHLOROFLEXI01-3298</name>
</gene>
<dbReference type="InterPro" id="IPR051043">
    <property type="entry name" value="Sulfatase_Mod_Factor_Kinase"/>
</dbReference>
<dbReference type="SUPFAM" id="SSF56436">
    <property type="entry name" value="C-type lectin-like"/>
    <property type="match status" value="1"/>
</dbReference>
<dbReference type="GO" id="GO:0120147">
    <property type="term" value="F:formylglycine-generating oxidase activity"/>
    <property type="evidence" value="ECO:0007669"/>
    <property type="project" value="TreeGrafter"/>
</dbReference>
<name>A0A3B0VP25_9ZZZZ</name>
<feature type="non-terminal residue" evidence="2">
    <location>
        <position position="1"/>
    </location>
</feature>
<dbReference type="InterPro" id="IPR016187">
    <property type="entry name" value="CTDL_fold"/>
</dbReference>
<dbReference type="Gene3D" id="3.90.1580.10">
    <property type="entry name" value="paralog of FGE (formylglycine-generating enzyme)"/>
    <property type="match status" value="1"/>
</dbReference>
<dbReference type="Pfam" id="PF03781">
    <property type="entry name" value="FGE-sulfatase"/>
    <property type="match status" value="1"/>
</dbReference>
<dbReference type="InterPro" id="IPR042095">
    <property type="entry name" value="SUMF_sf"/>
</dbReference>
<dbReference type="PANTHER" id="PTHR23150:SF19">
    <property type="entry name" value="FORMYLGLYCINE-GENERATING ENZYME"/>
    <property type="match status" value="1"/>
</dbReference>
<dbReference type="PANTHER" id="PTHR23150">
    <property type="entry name" value="SULFATASE MODIFYING FACTOR 1, 2"/>
    <property type="match status" value="1"/>
</dbReference>
<sequence length="291" mass="32276">PNQPTATPDPAQLAVDAQLNAFIREQDNMPMLYITGNRFEMGWAGGTDEDDNYPVREVAVQSYYLDQYEVTVQQFADFLNRQGGNSGACDGVDCAKTFVSTTFTNLLNNLGVFEARPGTSRQPATWITWPGAVAYCESVDARLPTEAEWEYAARGVDGRIYPWGNTEPVQYETAVYNFVTLQSNVFDRAFVRVDSLPNGASPFGIHGMAGGVEEWVQDWYDPNFYSQPLPAIGYNNEESGLKVLRGGSWVDAAENIRTFSRMALSPTNSNLNDLDNSHWGAGFRCARDADQ</sequence>
<feature type="domain" description="Sulfatase-modifying factor enzyme-like" evidence="1">
    <location>
        <begin position="31"/>
        <end position="287"/>
    </location>
</feature>
<accession>A0A3B0VP25</accession>
<dbReference type="EMBL" id="UOEU01000902">
    <property type="protein sequence ID" value="VAW42230.1"/>
    <property type="molecule type" value="Genomic_DNA"/>
</dbReference>
<reference evidence="2" key="1">
    <citation type="submission" date="2018-06" db="EMBL/GenBank/DDBJ databases">
        <authorList>
            <person name="Zhirakovskaya E."/>
        </authorList>
    </citation>
    <scope>NUCLEOTIDE SEQUENCE</scope>
</reference>
<dbReference type="AlphaFoldDB" id="A0A3B0VP25"/>
<evidence type="ECO:0000313" key="2">
    <source>
        <dbReference type="EMBL" id="VAW42230.1"/>
    </source>
</evidence>
<evidence type="ECO:0000259" key="1">
    <source>
        <dbReference type="Pfam" id="PF03781"/>
    </source>
</evidence>
<proteinExistence type="predicted"/>
<protein>
    <recommendedName>
        <fullName evidence="1">Sulfatase-modifying factor enzyme-like domain-containing protein</fullName>
    </recommendedName>
</protein>
<organism evidence="2">
    <name type="scientific">hydrothermal vent metagenome</name>
    <dbReference type="NCBI Taxonomy" id="652676"/>
    <lineage>
        <taxon>unclassified sequences</taxon>
        <taxon>metagenomes</taxon>
        <taxon>ecological metagenomes</taxon>
    </lineage>
</organism>
<dbReference type="InterPro" id="IPR005532">
    <property type="entry name" value="SUMF_dom"/>
</dbReference>